<accession>A0A448NPM2</accession>
<evidence type="ECO:0000313" key="2">
    <source>
        <dbReference type="Proteomes" id="UP000270036"/>
    </source>
</evidence>
<dbReference type="EMBL" id="LR134441">
    <property type="protein sequence ID" value="VEH97614.1"/>
    <property type="molecule type" value="Genomic_DNA"/>
</dbReference>
<protein>
    <submittedName>
        <fullName evidence="1">Uncharacterized protein</fullName>
    </submittedName>
</protein>
<dbReference type="KEGG" id="cant:NCTC13489_00913"/>
<dbReference type="RefSeq" id="WP_051803825.1">
    <property type="nucleotide sequence ID" value="NZ_FOIX01000003.1"/>
</dbReference>
<evidence type="ECO:0000313" key="1">
    <source>
        <dbReference type="EMBL" id="VEH97614.1"/>
    </source>
</evidence>
<sequence length="127" mass="15200">MKKWFIYLFILTYLCTFTEVRQLSKLPNLIEHYISHKALDGEMSVFAFFKMHYIDEQIKDSDYLKDMKLPFKTHDFSGISITLNIPPEKATISLHRNLVFVDDSKNFSYSEKYYPCVFQQIWEPPKI</sequence>
<proteinExistence type="predicted"/>
<gene>
    <name evidence="1" type="ORF">NCTC13489_00913</name>
</gene>
<organism evidence="1 2">
    <name type="scientific">Kaistella antarctica</name>
    <dbReference type="NCBI Taxonomy" id="266748"/>
    <lineage>
        <taxon>Bacteria</taxon>
        <taxon>Pseudomonadati</taxon>
        <taxon>Bacteroidota</taxon>
        <taxon>Flavobacteriia</taxon>
        <taxon>Flavobacteriales</taxon>
        <taxon>Weeksellaceae</taxon>
        <taxon>Chryseobacterium group</taxon>
        <taxon>Kaistella</taxon>
    </lineage>
</organism>
<name>A0A448NPM2_9FLAO</name>
<dbReference type="OrthoDB" id="894042at2"/>
<dbReference type="AlphaFoldDB" id="A0A448NPM2"/>
<reference evidence="1 2" key="1">
    <citation type="submission" date="2018-12" db="EMBL/GenBank/DDBJ databases">
        <authorList>
            <consortium name="Pathogen Informatics"/>
        </authorList>
    </citation>
    <scope>NUCLEOTIDE SEQUENCE [LARGE SCALE GENOMIC DNA]</scope>
    <source>
        <strain evidence="1 2">NCTC13489</strain>
    </source>
</reference>
<dbReference type="Proteomes" id="UP000270036">
    <property type="component" value="Chromosome"/>
</dbReference>